<feature type="compositionally biased region" description="Polar residues" evidence="1">
    <location>
        <begin position="2182"/>
        <end position="2193"/>
    </location>
</feature>
<dbReference type="InterPro" id="IPR057466">
    <property type="entry name" value="CFAP46_TPR"/>
</dbReference>
<dbReference type="Gene3D" id="1.25.40.10">
    <property type="entry name" value="Tetratricopeptide repeat domain"/>
    <property type="match status" value="1"/>
</dbReference>
<feature type="compositionally biased region" description="Basic and acidic residues" evidence="1">
    <location>
        <begin position="791"/>
        <end position="808"/>
    </location>
</feature>
<feature type="region of interest" description="Disordered" evidence="1">
    <location>
        <begin position="778"/>
        <end position="815"/>
    </location>
</feature>
<evidence type="ECO:0008006" key="4">
    <source>
        <dbReference type="Google" id="ProtNLM"/>
    </source>
</evidence>
<feature type="region of interest" description="Disordered" evidence="1">
    <location>
        <begin position="1258"/>
        <end position="1288"/>
    </location>
</feature>
<evidence type="ECO:0000256" key="1">
    <source>
        <dbReference type="SAM" id="MobiDB-lite"/>
    </source>
</evidence>
<accession>A0A9Q1CVN9</accession>
<feature type="region of interest" description="Disordered" evidence="1">
    <location>
        <begin position="1354"/>
        <end position="1403"/>
    </location>
</feature>
<protein>
    <recommendedName>
        <fullName evidence="4">Cilia- and flagella-associated protein 46</fullName>
    </recommendedName>
</protein>
<feature type="compositionally biased region" description="Basic and acidic residues" evidence="1">
    <location>
        <begin position="2234"/>
        <end position="2246"/>
    </location>
</feature>
<gene>
    <name evidence="2" type="ORF">COCON_G00223370</name>
</gene>
<dbReference type="InterPro" id="IPR011990">
    <property type="entry name" value="TPR-like_helical_dom_sf"/>
</dbReference>
<feature type="compositionally biased region" description="Basic and acidic residues" evidence="1">
    <location>
        <begin position="1366"/>
        <end position="1382"/>
    </location>
</feature>
<comment type="caution">
    <text evidence="2">The sequence shown here is derived from an EMBL/GenBank/DDBJ whole genome shotgun (WGS) entry which is preliminary data.</text>
</comment>
<feature type="region of interest" description="Disordered" evidence="1">
    <location>
        <begin position="1906"/>
        <end position="1960"/>
    </location>
</feature>
<feature type="compositionally biased region" description="Basic and acidic residues" evidence="1">
    <location>
        <begin position="1937"/>
        <end position="1952"/>
    </location>
</feature>
<keyword evidence="3" id="KW-1185">Reference proteome</keyword>
<evidence type="ECO:0000313" key="3">
    <source>
        <dbReference type="Proteomes" id="UP001152803"/>
    </source>
</evidence>
<organism evidence="2 3">
    <name type="scientific">Conger conger</name>
    <name type="common">Conger eel</name>
    <name type="synonym">Muraena conger</name>
    <dbReference type="NCBI Taxonomy" id="82655"/>
    <lineage>
        <taxon>Eukaryota</taxon>
        <taxon>Metazoa</taxon>
        <taxon>Chordata</taxon>
        <taxon>Craniata</taxon>
        <taxon>Vertebrata</taxon>
        <taxon>Euteleostomi</taxon>
        <taxon>Actinopterygii</taxon>
        <taxon>Neopterygii</taxon>
        <taxon>Teleostei</taxon>
        <taxon>Anguilliformes</taxon>
        <taxon>Congridae</taxon>
        <taxon>Conger</taxon>
    </lineage>
</organism>
<feature type="compositionally biased region" description="Basic and acidic residues" evidence="1">
    <location>
        <begin position="1268"/>
        <end position="1280"/>
    </location>
</feature>
<feature type="region of interest" description="Disordered" evidence="1">
    <location>
        <begin position="2229"/>
        <end position="2251"/>
    </location>
</feature>
<feature type="region of interest" description="Disordered" evidence="1">
    <location>
        <begin position="656"/>
        <end position="677"/>
    </location>
</feature>
<dbReference type="GO" id="GO:0035082">
    <property type="term" value="P:axoneme assembly"/>
    <property type="evidence" value="ECO:0007669"/>
    <property type="project" value="InterPro"/>
</dbReference>
<dbReference type="Pfam" id="PF25439">
    <property type="entry name" value="TPR_CFAP46_N"/>
    <property type="match status" value="1"/>
</dbReference>
<dbReference type="OrthoDB" id="68437at2759"/>
<sequence>MDLQIRQLLAKAETQKDADALKKAYDLINEGTKEKAASGGRCFCPELYVLCAEQAFQLGQAEITETCLMMYFKGKPPTNQFLCRAYLCQGQLRARASESVDDVQKAVMYFLKAIEVSKEQPRYHFLVFNASVLYLQSVGPFLRPGSRPRLHASLTQVLRALEEVGETDHRWRAELMLLLIECLVEAGKMKEAASWGKATADFIGAHTPDLYPRIFTLQVQHKLLDLSRSPKKAEESLTLSVIYRMQKLKHHVGGSARKDDGSKLKEIFLLLTNPTAARTPGSSPGLPENMLSITPGERASFLLELGHLALRLNVPQMTADCLSELKRAGLSDAGHLIAVECLRCEQELHKRGPRIEEYKRSDVEAQQKLVSRLDQLLQNALRGAGQTLCRGKPLLRLAQVLEDSNSTLLDLRCQVHSEVGVLEAEEDHIEAAIQHVQKALRLDARGEHQERLSANLHALRLRALLYETPERSEDRAAMIIQQARTAGSRDSRRKVRAMLVNAGTALAPEEFRAVLDADKAPKGGAAGTAVSQLAAKAQHHTAGVQQAEGHLRRQGDRKDPERVRLWAELAKVSRKLEAWSVCRAACRFCLLHDDSCRETPISNGESKEGESSADTSRRGSLICATERDLLRLLAEVHFINAEATVQKLRVEGVQLNAAPIPPPQRPKRPAEGASGHQEDDALWTAYRDWVQNLSAYATDSFLRAAELGAELGEAWIVSNAAVYLWNYNSHALASGGQRHLVVTFQTLIELLKKTGHSGQVQLLALLCNSVAQGLIQPWIPSPSEPAPETQDSERAPPSRARKVAEKRGSVLGQPLEPGGTLDVRKALELCEYALRLTNGSASADSVSVATRKRVIGTWVRTKQLLQQQIGQKLDFEEESKSTEVTALWRVLVSVEMLVCNSSSRLMEFSVPSAGELVRMAAECVWVEPLVELQVWTHLAHFSHQAQEQELVITCSQNALRLEAQALKKLKITSLALYSSRQLYEMLSSVACLRGQSLLQKSKGHPGLYREALLTLQSSVSYGEKAGSQALCMVGARHYWNSCLPLLRTPQDRQQLQSSVEKILRSMASTSSTEGKDEGARIPVKLASESSLGAGIPSLEISGAVTRGDDLTLRAAFYGLLFCIHGDRNDWRAGLKVLDQAVREMPRTKHRLLLFKQRAMARARLGETLLIDMQRFGDEGEECLSHMWHHLAHCSAVQEHRVTCYRNAITSLQSASSRWQKVEYLLEFGEWLYWAHFPAAEALSSIRQAEDILLLMQAADQQDPEDSGSETRKQEDSEELKAPLTDGAVKAESPSLTLSALRDVQQLEGLLRVHTLLASVTGGAPAHLQHCLLAYTCALRIWQVSLGAAGDVITDGMDSQAPPSASAKRDKDKKPKEPPEEKPKRKGAAEVPVEVPPPGPEEWARYDCPPEVRLAFRRDRSPRTLNRQSVSNQTQTLYFLDLLVKELNSRALTHLTLPVLHLAEVIAHDLMDSRSVSDLYRLRIARACSQLRLNTSASYHEKRVGPVHIYEEERMACREAMASSGEAPSDVADEALIDSGGPAGSLSRRWAQGVWIEKAEILLRLGRYQPARELLAEAHLVSTKLGDRTSQAKSLLLLAELANQERHHGQALALLREAQAIGGDEDFWYHVTQGLVKATVDGGGEERDTQACQILEHASTVLQSVLEERPNRGAVLRFLVASLETRRAVLQVKSVKTSDPEWVTMLTAACEALRNSADEFLQLGHQEHGAEAVLEQAQALRILAKHAASEEVQQRHLLDSYFLMQQAVSRQQEVALTSQSLLPAQATRPLSLPAVRALLSSRLALAGLGTAMLEQVCREQREREQVEERMGPVERRLEHFLQASPDLTSLQREWQTVSRTLGQTVLTQLQTAVGLSADCVEDRAASLCMLGRCLHLLAVQKDPLFHSSQWESPDPVPTSAADGNGEEPSVSALTEKGAGPEENHEPIGSDQRKSTPTSARLQAKREAAQQLFAQASETLAQAVSLCLQHQLTHILPTACLTALQCYGQYDPSAAGQYLALYQSCLCCGQMAEVLRAACSDSTESQLSALLNLHTNLQGSAQRGEAASTLLGPTKDRLTRLSKAYVQLNINPNHMSIVGELPTSFKILLLQHSEDGAALYGACFEKGKPADSQRGKSLHPAAGTLDCSTVAKVGVCPATLSSLRDRARSFKREAAWATEGGQRAGNSTPAVTSHPSGMASQFSALVQDMEGYLLPLLSQLPLSWVRGRAPTTHLSESVKPREKEERSASGKVRSPVDPGVSVVLLVDSALMELPLEALSVLQEEGVSSVSRDFSIQLFHARLQKDESVESERKEAGGGRGGKVRADQSKAFKGVPVNRVLPPDSLPVDTHNVKYVVDPYNEAGETGGGGPVQGMGRILEAYGQQMTALWEGILSPEHSPSLDELEHLLGNCSGFIFNGTERFLASVPPSRILSLQLSDCQMVMLFDQAQTSSSALRQTKLDELKSPEQLALQGPLWTAALLSLAGVRAITLNQWHSTFQNNTCNMDSLLERA</sequence>
<name>A0A9Q1CVN9_CONCO</name>
<proteinExistence type="predicted"/>
<reference evidence="2" key="1">
    <citation type="journal article" date="2023" name="Science">
        <title>Genome structures resolve the early diversification of teleost fishes.</title>
        <authorList>
            <person name="Parey E."/>
            <person name="Louis A."/>
            <person name="Montfort J."/>
            <person name="Bouchez O."/>
            <person name="Roques C."/>
            <person name="Iampietro C."/>
            <person name="Lluch J."/>
            <person name="Castinel A."/>
            <person name="Donnadieu C."/>
            <person name="Desvignes T."/>
            <person name="Floi Bucao C."/>
            <person name="Jouanno E."/>
            <person name="Wen M."/>
            <person name="Mejri S."/>
            <person name="Dirks R."/>
            <person name="Jansen H."/>
            <person name="Henkel C."/>
            <person name="Chen W.J."/>
            <person name="Zahm M."/>
            <person name="Cabau C."/>
            <person name="Klopp C."/>
            <person name="Thompson A.W."/>
            <person name="Robinson-Rechavi M."/>
            <person name="Braasch I."/>
            <person name="Lecointre G."/>
            <person name="Bobe J."/>
            <person name="Postlethwait J.H."/>
            <person name="Berthelot C."/>
            <person name="Roest Crollius H."/>
            <person name="Guiguen Y."/>
        </authorList>
    </citation>
    <scope>NUCLEOTIDE SEQUENCE</scope>
    <source>
        <strain evidence="2">Concon-B</strain>
    </source>
</reference>
<feature type="region of interest" description="Disordered" evidence="1">
    <location>
        <begin position="2174"/>
        <end position="2193"/>
    </location>
</feature>
<dbReference type="PANTHER" id="PTHR15977:SF15">
    <property type="entry name" value="CILIA- AND FLAGELLA-ASSOCIATED PROTEIN 46"/>
    <property type="match status" value="1"/>
</dbReference>
<evidence type="ECO:0000313" key="2">
    <source>
        <dbReference type="EMBL" id="KAJ8250415.1"/>
    </source>
</evidence>
<dbReference type="InterPro" id="IPR039586">
    <property type="entry name" value="CFAP46"/>
</dbReference>
<dbReference type="PANTHER" id="PTHR15977">
    <property type="entry name" value="CILIA- AND FLAGELLA-ASSOCIATED PROTEIN 46"/>
    <property type="match status" value="1"/>
</dbReference>
<dbReference type="EMBL" id="JAFJMO010000018">
    <property type="protein sequence ID" value="KAJ8250415.1"/>
    <property type="molecule type" value="Genomic_DNA"/>
</dbReference>
<dbReference type="SUPFAM" id="SSF48452">
    <property type="entry name" value="TPR-like"/>
    <property type="match status" value="1"/>
</dbReference>
<dbReference type="Proteomes" id="UP001152803">
    <property type="component" value="Unassembled WGS sequence"/>
</dbReference>
<dbReference type="GO" id="GO:0060294">
    <property type="term" value="P:cilium movement involved in cell motility"/>
    <property type="evidence" value="ECO:0007669"/>
    <property type="project" value="InterPro"/>
</dbReference>